<dbReference type="Proteomes" id="UP000251960">
    <property type="component" value="Chromosome 4"/>
</dbReference>
<dbReference type="AlphaFoldDB" id="A0A3L6EZW0"/>
<proteinExistence type="predicted"/>
<dbReference type="EMBL" id="NCVQ01000005">
    <property type="protein sequence ID" value="PWZ26138.1"/>
    <property type="molecule type" value="Genomic_DNA"/>
</dbReference>
<evidence type="ECO:0000313" key="1">
    <source>
        <dbReference type="EMBL" id="PWZ26138.1"/>
    </source>
</evidence>
<name>A0A3L6EZW0_MAIZE</name>
<comment type="caution">
    <text evidence="1">The sequence shown here is derived from an EMBL/GenBank/DDBJ whole genome shotgun (WGS) entry which is preliminary data.</text>
</comment>
<organism evidence="1 2">
    <name type="scientific">Zea mays</name>
    <name type="common">Maize</name>
    <dbReference type="NCBI Taxonomy" id="4577"/>
    <lineage>
        <taxon>Eukaryota</taxon>
        <taxon>Viridiplantae</taxon>
        <taxon>Streptophyta</taxon>
        <taxon>Embryophyta</taxon>
        <taxon>Tracheophyta</taxon>
        <taxon>Spermatophyta</taxon>
        <taxon>Magnoliopsida</taxon>
        <taxon>Liliopsida</taxon>
        <taxon>Poales</taxon>
        <taxon>Poaceae</taxon>
        <taxon>PACMAD clade</taxon>
        <taxon>Panicoideae</taxon>
        <taxon>Andropogonodae</taxon>
        <taxon>Andropogoneae</taxon>
        <taxon>Tripsacinae</taxon>
        <taxon>Zea</taxon>
    </lineage>
</organism>
<accession>A0A3L6EZW0</accession>
<reference evidence="1 2" key="1">
    <citation type="journal article" date="2018" name="Nat. Genet.">
        <title>Extensive intraspecific gene order and gene structural variations between Mo17 and other maize genomes.</title>
        <authorList>
            <person name="Sun S."/>
            <person name="Zhou Y."/>
            <person name="Chen J."/>
            <person name="Shi J."/>
            <person name="Zhao H."/>
            <person name="Zhao H."/>
            <person name="Song W."/>
            <person name="Zhang M."/>
            <person name="Cui Y."/>
            <person name="Dong X."/>
            <person name="Liu H."/>
            <person name="Ma X."/>
            <person name="Jiao Y."/>
            <person name="Wang B."/>
            <person name="Wei X."/>
            <person name="Stein J.C."/>
            <person name="Glaubitz J.C."/>
            <person name="Lu F."/>
            <person name="Yu G."/>
            <person name="Liang C."/>
            <person name="Fengler K."/>
            <person name="Li B."/>
            <person name="Rafalski A."/>
            <person name="Schnable P.S."/>
            <person name="Ware D.H."/>
            <person name="Buckler E.S."/>
            <person name="Lai J."/>
        </authorList>
    </citation>
    <scope>NUCLEOTIDE SEQUENCE [LARGE SCALE GENOMIC DNA]</scope>
    <source>
        <strain evidence="2">cv. Missouri 17</strain>
        <tissue evidence="1">Seedling</tissue>
    </source>
</reference>
<gene>
    <name evidence="1" type="ORF">Zm00014a_009626</name>
</gene>
<evidence type="ECO:0000313" key="2">
    <source>
        <dbReference type="Proteomes" id="UP000251960"/>
    </source>
</evidence>
<sequence>MRLRQSNISNEEYEDLLSFNNWILAIGNGVYNNSDNFSSDSTLIEIPKEFLIETTEDKIQALVQFTYPDLQTKYNDPDYIKKELY</sequence>
<protein>
    <submittedName>
        <fullName evidence="1">Uncharacterized protein</fullName>
    </submittedName>
</protein>